<evidence type="ECO:0000313" key="2">
    <source>
        <dbReference type="EMBL" id="KAF6745229.1"/>
    </source>
</evidence>
<dbReference type="Proteomes" id="UP000521943">
    <property type="component" value="Unassembled WGS sequence"/>
</dbReference>
<feature type="region of interest" description="Disordered" evidence="1">
    <location>
        <begin position="108"/>
        <end position="141"/>
    </location>
</feature>
<dbReference type="EMBL" id="JACGCI010000108">
    <property type="protein sequence ID" value="KAF6745229.1"/>
    <property type="molecule type" value="Genomic_DNA"/>
</dbReference>
<sequence>MIEDKGEEKIDNNRHIQRHIPVYIESLDKRNESYSRKARTILDAEVAKTWIRTPHEVQAVSSQNSHQERACKKRTGIECNAMAVEVRQGAKEGGRGAFVDDRRCRGEGAGVEHEGRGREMSQKVGDGGCIRAPDGQVDSEGSEMCEGMMGSLSRCEEVEETAFEVDRVFVPSFDSPREDINRKWHGSRPTKRARKQDDGAPQRWMAQDEFVPLPTDETEITSWHHSTNLVKTNIESEEHRKAENSQKTSVVDPVNVWHPPQSRRRGVHSVMRRRERGIETLSFDIELKM</sequence>
<dbReference type="AlphaFoldDB" id="A0A8H6HE62"/>
<keyword evidence="3" id="KW-1185">Reference proteome</keyword>
<protein>
    <submittedName>
        <fullName evidence="2">Uncharacterized protein</fullName>
    </submittedName>
</protein>
<comment type="caution">
    <text evidence="2">The sequence shown here is derived from an EMBL/GenBank/DDBJ whole genome shotgun (WGS) entry which is preliminary data.</text>
</comment>
<feature type="compositionally biased region" description="Basic and acidic residues" evidence="1">
    <location>
        <begin position="108"/>
        <end position="121"/>
    </location>
</feature>
<feature type="region of interest" description="Disordered" evidence="1">
    <location>
        <begin position="235"/>
        <end position="269"/>
    </location>
</feature>
<proteinExistence type="predicted"/>
<feature type="compositionally biased region" description="Basic and acidic residues" evidence="1">
    <location>
        <begin position="235"/>
        <end position="244"/>
    </location>
</feature>
<accession>A0A8H6HE62</accession>
<gene>
    <name evidence="2" type="ORF">DFP72DRAFT_856620</name>
</gene>
<evidence type="ECO:0000256" key="1">
    <source>
        <dbReference type="SAM" id="MobiDB-lite"/>
    </source>
</evidence>
<reference evidence="2 3" key="1">
    <citation type="submission" date="2020-07" db="EMBL/GenBank/DDBJ databases">
        <title>Comparative genomics of pyrophilous fungi reveals a link between fire events and developmental genes.</title>
        <authorList>
            <consortium name="DOE Joint Genome Institute"/>
            <person name="Steindorff A.S."/>
            <person name="Carver A."/>
            <person name="Calhoun S."/>
            <person name="Stillman K."/>
            <person name="Liu H."/>
            <person name="Lipzen A."/>
            <person name="Pangilinan J."/>
            <person name="Labutti K."/>
            <person name="Bruns T.D."/>
            <person name="Grigoriev I.V."/>
        </authorList>
    </citation>
    <scope>NUCLEOTIDE SEQUENCE [LARGE SCALE GENOMIC DNA]</scope>
    <source>
        <strain evidence="2 3">CBS 144469</strain>
    </source>
</reference>
<name>A0A8H6HE62_9AGAR</name>
<feature type="compositionally biased region" description="Basic residues" evidence="1">
    <location>
        <begin position="183"/>
        <end position="194"/>
    </location>
</feature>
<evidence type="ECO:0000313" key="3">
    <source>
        <dbReference type="Proteomes" id="UP000521943"/>
    </source>
</evidence>
<organism evidence="2 3">
    <name type="scientific">Ephemerocybe angulata</name>
    <dbReference type="NCBI Taxonomy" id="980116"/>
    <lineage>
        <taxon>Eukaryota</taxon>
        <taxon>Fungi</taxon>
        <taxon>Dikarya</taxon>
        <taxon>Basidiomycota</taxon>
        <taxon>Agaricomycotina</taxon>
        <taxon>Agaricomycetes</taxon>
        <taxon>Agaricomycetidae</taxon>
        <taxon>Agaricales</taxon>
        <taxon>Agaricineae</taxon>
        <taxon>Psathyrellaceae</taxon>
        <taxon>Ephemerocybe</taxon>
    </lineage>
</organism>
<feature type="region of interest" description="Disordered" evidence="1">
    <location>
        <begin position="180"/>
        <end position="202"/>
    </location>
</feature>